<dbReference type="Gene3D" id="3.40.50.150">
    <property type="entry name" value="Vaccinia Virus protein VP39"/>
    <property type="match status" value="1"/>
</dbReference>
<evidence type="ECO:0000313" key="3">
    <source>
        <dbReference type="Proteomes" id="UP000263486"/>
    </source>
</evidence>
<name>A0ABX9KJG3_9FUSO</name>
<evidence type="ECO:0000259" key="1">
    <source>
        <dbReference type="Pfam" id="PF00891"/>
    </source>
</evidence>
<dbReference type="Pfam" id="PF00891">
    <property type="entry name" value="Methyltransf_2"/>
    <property type="match status" value="1"/>
</dbReference>
<protein>
    <submittedName>
        <fullName evidence="2">Methyltransferase domain-containing protein</fullName>
    </submittedName>
</protein>
<dbReference type="Proteomes" id="UP000263486">
    <property type="component" value="Unassembled WGS sequence"/>
</dbReference>
<gene>
    <name evidence="2" type="ORF">DYH56_03690</name>
</gene>
<dbReference type="EMBL" id="QUAJ01000004">
    <property type="protein sequence ID" value="REI42469.1"/>
    <property type="molecule type" value="Genomic_DNA"/>
</dbReference>
<evidence type="ECO:0000313" key="2">
    <source>
        <dbReference type="EMBL" id="REI42469.1"/>
    </source>
</evidence>
<keyword evidence="3" id="KW-1185">Reference proteome</keyword>
<dbReference type="RefSeq" id="WP_114641510.1">
    <property type="nucleotide sequence ID" value="NZ_JAACIO010000004.1"/>
</dbReference>
<feature type="domain" description="O-methyltransferase C-terminal" evidence="1">
    <location>
        <begin position="13"/>
        <end position="117"/>
    </location>
</feature>
<organism evidence="2 3">
    <name type="scientific">Psychrilyobacter piezotolerans</name>
    <dbReference type="NCBI Taxonomy" id="2293438"/>
    <lineage>
        <taxon>Bacteria</taxon>
        <taxon>Fusobacteriati</taxon>
        <taxon>Fusobacteriota</taxon>
        <taxon>Fusobacteriia</taxon>
        <taxon>Fusobacteriales</taxon>
        <taxon>Fusobacteriaceae</taxon>
        <taxon>Psychrilyobacter</taxon>
    </lineage>
</organism>
<proteinExistence type="predicted"/>
<dbReference type="InterPro" id="IPR029063">
    <property type="entry name" value="SAM-dependent_MTases_sf"/>
</dbReference>
<dbReference type="CDD" id="cd02440">
    <property type="entry name" value="AdoMet_MTases"/>
    <property type="match status" value="1"/>
</dbReference>
<comment type="caution">
    <text evidence="2">The sequence shown here is derived from an EMBL/GenBank/DDBJ whole genome shotgun (WGS) entry which is preliminary data.</text>
</comment>
<reference evidence="2 3" key="1">
    <citation type="submission" date="2018-08" db="EMBL/GenBank/DDBJ databases">
        <title>Draft genome sequence of Psychrilyobacter sp. strain SD5 isolated from Black Sea water.</title>
        <authorList>
            <person name="Yadav S."/>
            <person name="Villanueva L."/>
            <person name="Damste J.S.S."/>
        </authorList>
    </citation>
    <scope>NUCLEOTIDE SEQUENCE [LARGE SCALE GENOMIC DNA]</scope>
    <source>
        <strain evidence="2 3">SD5</strain>
    </source>
</reference>
<accession>A0ABX9KJG3</accession>
<sequence>MNFDKKFDRYEENAHIQKIVAKKLINLVPKKKYRTIFEIGAGTGVLTKNIIKNIEYKDLIVNDKYFESKEYIKDLPSVEFIGGDIEKLEIGKADLIISSSVFQWIEDKDKLFEKISNASDTLVFSIYIKGNLMEISDHFGISLEYLDMKELKILLSPYFKNISGYEEEFKLAFDTPMEGLKHLKNTGVTGIGQTNMEKIRNYSARELTYKVGYFICEK</sequence>
<dbReference type="GO" id="GO:0008168">
    <property type="term" value="F:methyltransferase activity"/>
    <property type="evidence" value="ECO:0007669"/>
    <property type="project" value="UniProtKB-KW"/>
</dbReference>
<dbReference type="GO" id="GO:0032259">
    <property type="term" value="P:methylation"/>
    <property type="evidence" value="ECO:0007669"/>
    <property type="project" value="UniProtKB-KW"/>
</dbReference>
<dbReference type="InterPro" id="IPR001077">
    <property type="entry name" value="COMT_C"/>
</dbReference>
<dbReference type="SUPFAM" id="SSF53335">
    <property type="entry name" value="S-adenosyl-L-methionine-dependent methyltransferases"/>
    <property type="match status" value="1"/>
</dbReference>
<keyword evidence="2" id="KW-0489">Methyltransferase</keyword>
<keyword evidence="2" id="KW-0808">Transferase</keyword>